<proteinExistence type="inferred from homology"/>
<dbReference type="PANTHER" id="PTHR36504">
    <property type="entry name" value="LIPOPOLYSACCHARIDE EXPORT SYSTEM PROTEIN LPTA"/>
    <property type="match status" value="1"/>
</dbReference>
<dbReference type="Proteomes" id="UP000288953">
    <property type="component" value="Chromosome"/>
</dbReference>
<evidence type="ECO:0000256" key="2">
    <source>
        <dbReference type="ARBA" id="ARBA00022729"/>
    </source>
</evidence>
<reference evidence="6 7" key="1">
    <citation type="journal article" date="2018" name="Genome Biol. Evol.">
        <title>Partnering With a Pest: Genomes of Hemlock Woolly Adelgid Symbionts Reveal Atypical Nutritional Provisioning Patterns in Dual-Obligate Bacteria.</title>
        <authorList>
            <person name="Weglarz K.M."/>
            <person name="Havill N.P."/>
            <person name="Burke G.R."/>
            <person name="von Dohlen C.D."/>
        </authorList>
    </citation>
    <scope>NUCLEOTIDE SEQUENCE [LARGE SCALE GENOMIC DNA]</scope>
    <source>
        <strain evidence="6 7">HWA_ENA</strain>
    </source>
</reference>
<feature type="domain" description="Organic solvent tolerance-like N-terminal" evidence="5">
    <location>
        <begin position="34"/>
        <end position="147"/>
    </location>
</feature>
<evidence type="ECO:0000256" key="4">
    <source>
        <dbReference type="HAMAP-Rule" id="MF_01914"/>
    </source>
</evidence>
<gene>
    <name evidence="4 6" type="primary">lptA</name>
    <name evidence="6" type="ORF">C3B55_00523</name>
</gene>
<keyword evidence="1 4" id="KW-0813">Transport</keyword>
<name>A0ABX5R8A2_9PSED</name>
<comment type="subunit">
    <text evidence="4">Component of the lipopolysaccharide transport and assembly complex.</text>
</comment>
<keyword evidence="7" id="KW-1185">Reference proteome</keyword>
<dbReference type="NCBIfam" id="TIGR03002">
    <property type="entry name" value="outer_YhbN_LptA"/>
    <property type="match status" value="1"/>
</dbReference>
<organism evidence="6 7">
    <name type="scientific">Candidatus Pseudomonas adelgestsugas</name>
    <dbReference type="NCBI Taxonomy" id="1302376"/>
    <lineage>
        <taxon>Bacteria</taxon>
        <taxon>Pseudomonadati</taxon>
        <taxon>Pseudomonadota</taxon>
        <taxon>Gammaproteobacteria</taxon>
        <taxon>Pseudomonadales</taxon>
        <taxon>Pseudomonadaceae</taxon>
        <taxon>Pseudomonas</taxon>
    </lineage>
</organism>
<dbReference type="InterPro" id="IPR014340">
    <property type="entry name" value="LptA"/>
</dbReference>
<dbReference type="InterPro" id="IPR052037">
    <property type="entry name" value="LPS_export_LptA"/>
</dbReference>
<comment type="similarity">
    <text evidence="4">Belongs to the LptA family.</text>
</comment>
<dbReference type="HAMAP" id="MF_01914">
    <property type="entry name" value="LPS_assembly_LptA"/>
    <property type="match status" value="1"/>
</dbReference>
<evidence type="ECO:0000256" key="3">
    <source>
        <dbReference type="ARBA" id="ARBA00022764"/>
    </source>
</evidence>
<protein>
    <recommendedName>
        <fullName evidence="4">Lipopolysaccharide export system protein LptA</fullName>
    </recommendedName>
</protein>
<feature type="signal peptide" evidence="4">
    <location>
        <begin position="1"/>
        <end position="24"/>
    </location>
</feature>
<dbReference type="PANTHER" id="PTHR36504:SF1">
    <property type="entry name" value="LIPOPOLYSACCHARIDE EXPORT SYSTEM PROTEIN LPTA"/>
    <property type="match status" value="1"/>
</dbReference>
<sequence length="191" mass="20691" precursor="true">MKFVNILHILLGLCAALESVIICALPSDSQQSIYIQADNAQLDNKQGVATYTGAVIITQGSMKITGNTVTFTRTMAGEIDVVTAVGNLAYFEQQQSASDQTPMKGYGRIIQYLAQQNRIILIDQARVVSSDGNTTDSEKITYDTVKQIAQAGRATGIKISTPRPQIDMVIQSKQKDGVSLHALKPDTNKVD</sequence>
<evidence type="ECO:0000256" key="1">
    <source>
        <dbReference type="ARBA" id="ARBA00022448"/>
    </source>
</evidence>
<accession>A0ABX5R8A2</accession>
<evidence type="ECO:0000259" key="5">
    <source>
        <dbReference type="Pfam" id="PF03968"/>
    </source>
</evidence>
<comment type="function">
    <text evidence="4">Involved in the assembly of lipopolysaccharide (LPS). Required for the translocation of LPS from the inner membrane to the outer membrane. May form a bridge between the inner membrane and the outer membrane, via interactions with LptC and LptD, thereby facilitating LPS transfer across the periplasm.</text>
</comment>
<keyword evidence="2 4" id="KW-0732">Signal</keyword>
<dbReference type="EMBL" id="CP026512">
    <property type="protein sequence ID" value="QAX81857.1"/>
    <property type="molecule type" value="Genomic_DNA"/>
</dbReference>
<comment type="subcellular location">
    <subcellularLocation>
        <location evidence="4">Periplasm</location>
    </subcellularLocation>
</comment>
<dbReference type="Gene3D" id="2.60.450.10">
    <property type="entry name" value="Lipopolysaccharide (LPS) transport protein A like domain"/>
    <property type="match status" value="1"/>
</dbReference>
<evidence type="ECO:0000313" key="7">
    <source>
        <dbReference type="Proteomes" id="UP000288953"/>
    </source>
</evidence>
<feature type="chain" id="PRO_5044920729" description="Lipopolysaccharide export system protein LptA" evidence="4">
    <location>
        <begin position="25"/>
        <end position="191"/>
    </location>
</feature>
<evidence type="ECO:0000313" key="6">
    <source>
        <dbReference type="EMBL" id="QAX81857.1"/>
    </source>
</evidence>
<dbReference type="InterPro" id="IPR005653">
    <property type="entry name" value="OstA-like_N"/>
</dbReference>
<dbReference type="RefSeq" id="WP_129211132.1">
    <property type="nucleotide sequence ID" value="NZ_CP026512.1"/>
</dbReference>
<keyword evidence="3 4" id="KW-0574">Periplasm</keyword>
<dbReference type="Pfam" id="PF03968">
    <property type="entry name" value="LptD_N"/>
    <property type="match status" value="1"/>
</dbReference>